<dbReference type="GO" id="GO:1990351">
    <property type="term" value="C:transporter complex"/>
    <property type="evidence" value="ECO:0007669"/>
    <property type="project" value="TreeGrafter"/>
</dbReference>
<evidence type="ECO:0000259" key="2">
    <source>
        <dbReference type="Pfam" id="PF04453"/>
    </source>
</evidence>
<dbReference type="HAMAP" id="MF_01411">
    <property type="entry name" value="LPS_assembly_LptD"/>
    <property type="match status" value="1"/>
</dbReference>
<dbReference type="InterPro" id="IPR050218">
    <property type="entry name" value="LptD"/>
</dbReference>
<protein>
    <recommendedName>
        <fullName evidence="1">LPS-assembly protein LptD</fullName>
    </recommendedName>
</protein>
<organism evidence="3 4">
    <name type="scientific">Pseudooceanicola marinus</name>
    <dbReference type="NCBI Taxonomy" id="396013"/>
    <lineage>
        <taxon>Bacteria</taxon>
        <taxon>Pseudomonadati</taxon>
        <taxon>Pseudomonadota</taxon>
        <taxon>Alphaproteobacteria</taxon>
        <taxon>Rhodobacterales</taxon>
        <taxon>Paracoccaceae</taxon>
        <taxon>Pseudooceanicola</taxon>
    </lineage>
</organism>
<dbReference type="OrthoDB" id="9760225at2"/>
<feature type="signal peptide" evidence="1">
    <location>
        <begin position="1"/>
        <end position="33"/>
    </location>
</feature>
<keyword evidence="4" id="KW-1185">Reference proteome</keyword>
<evidence type="ECO:0000313" key="4">
    <source>
        <dbReference type="Proteomes" id="UP000193963"/>
    </source>
</evidence>
<accession>A0A1X7A8D2</accession>
<evidence type="ECO:0000256" key="1">
    <source>
        <dbReference type="HAMAP-Rule" id="MF_01411"/>
    </source>
</evidence>
<comment type="subcellular location">
    <subcellularLocation>
        <location evidence="1">Cell outer membrane</location>
    </subcellularLocation>
</comment>
<dbReference type="PANTHER" id="PTHR30189:SF1">
    <property type="entry name" value="LPS-ASSEMBLY PROTEIN LPTD"/>
    <property type="match status" value="1"/>
</dbReference>
<keyword evidence="1" id="KW-0998">Cell outer membrane</keyword>
<dbReference type="EMBL" id="FWFN01000010">
    <property type="protein sequence ID" value="SLN73169.1"/>
    <property type="molecule type" value="Genomic_DNA"/>
</dbReference>
<sequence length="726" mass="79454" precursor="true">MAAPFARLRHAPRAAALALALAALTTLPRPALAADPAMLIADQVYLAGNDRIVAEGNVEALQGRTRLTATRISFDQAEGTLKIEGPIRITEEGGDTLILADAAELDAELRNGLLSGARMMLSSQVQLAAAQLTRSEDRYNSLYKATVSSCQVCETGKPPLWQIRAKRVTHDEAEGQLYFDEARFEVMGVPLLYLPHLRMPDPSQTRATGFLIPSIRRNSLLGTGLKLPYFWAIDDQRDLLLTPYVSQNTKTLEFRYRQAFRTGAIGVSGALSSDDLMTDEDARGYIEAAGRFDLPQDFVLSFDIEAVADDAYLNDYNYSDKDRLDSRLAVERARRDEWASVALTHYYSLREDEDNSTLPSIIGDASYERRVFPDRTGGELRLRTEAHSHVRYSRDDTDGPDADSVVDGRDVTRLTVSADWRRWFTLPAGIRAEVMTGVAADAFHTVQDVTLPSYQTGVTPTTALTLRWPMARSTAAGATQVIEPVAQIAWSGGHDLEVANDESTRLEFDEGNLLGLTRFTAPDRRERGWRGAYGISWAHYDPSGWQGRLVLGQVVQENPDPAFSSTSGLTGEVSDLLVAGQLAGPDGWSLAARGLFSDALDPSKAEARAAWENDRAAIAAAYVWLGNDLAEDRPNVISEWVLDGDYRWSDSWLTSANFRYDVADDRLAEAGLGVTWSNECVDVSVAMSRSFASSTVLSPSTDFSFTIGLRGFSASSGGSAQAKSCS</sequence>
<gene>
    <name evidence="3" type="primary">lptD_2</name>
    <name evidence="1" type="synonym">lptD</name>
    <name evidence="3" type="ORF">PSM7751_04009</name>
</gene>
<dbReference type="GO" id="GO:0043165">
    <property type="term" value="P:Gram-negative-bacterium-type cell outer membrane assembly"/>
    <property type="evidence" value="ECO:0007669"/>
    <property type="project" value="UniProtKB-UniRule"/>
</dbReference>
<keyword evidence="1" id="KW-0732">Signal</keyword>
<name>A0A1X7A8D2_9RHOB</name>
<comment type="caution">
    <text evidence="1">Lacks conserved residue(s) required for the propagation of feature annotation.</text>
</comment>
<dbReference type="RefSeq" id="WP_085890024.1">
    <property type="nucleotide sequence ID" value="NZ_FWFN01000010.1"/>
</dbReference>
<reference evidence="3 4" key="1">
    <citation type="submission" date="2017-03" db="EMBL/GenBank/DDBJ databases">
        <authorList>
            <person name="Afonso C.L."/>
            <person name="Miller P.J."/>
            <person name="Scott M.A."/>
            <person name="Spackman E."/>
            <person name="Goraichik I."/>
            <person name="Dimitrov K.M."/>
            <person name="Suarez D.L."/>
            <person name="Swayne D.E."/>
        </authorList>
    </citation>
    <scope>NUCLEOTIDE SEQUENCE [LARGE SCALE GENOMIC DNA]</scope>
    <source>
        <strain evidence="3 4">CECT 7751</strain>
    </source>
</reference>
<dbReference type="AlphaFoldDB" id="A0A1X7A8D2"/>
<feature type="chain" id="PRO_5013414140" description="LPS-assembly protein LptD" evidence="1">
    <location>
        <begin position="34"/>
        <end position="726"/>
    </location>
</feature>
<dbReference type="Proteomes" id="UP000193963">
    <property type="component" value="Unassembled WGS sequence"/>
</dbReference>
<comment type="subunit">
    <text evidence="1">Component of the lipopolysaccharide transport and assembly complex.</text>
</comment>
<dbReference type="GO" id="GO:0015920">
    <property type="term" value="P:lipopolysaccharide transport"/>
    <property type="evidence" value="ECO:0007669"/>
    <property type="project" value="InterPro"/>
</dbReference>
<dbReference type="InterPro" id="IPR007543">
    <property type="entry name" value="LptD_C"/>
</dbReference>
<dbReference type="GO" id="GO:0009279">
    <property type="term" value="C:cell outer membrane"/>
    <property type="evidence" value="ECO:0007669"/>
    <property type="project" value="UniProtKB-SubCell"/>
</dbReference>
<keyword evidence="1" id="KW-0472">Membrane</keyword>
<dbReference type="Pfam" id="PF04453">
    <property type="entry name" value="LptD"/>
    <property type="match status" value="1"/>
</dbReference>
<dbReference type="PANTHER" id="PTHR30189">
    <property type="entry name" value="LPS-ASSEMBLY PROTEIN"/>
    <property type="match status" value="1"/>
</dbReference>
<feature type="domain" description="LptD C-terminal" evidence="2">
    <location>
        <begin position="282"/>
        <end position="652"/>
    </location>
</feature>
<comment type="function">
    <text evidence="1">Involved in the assembly of lipopolysaccharide (LPS) at the surface of the outer membrane.</text>
</comment>
<comment type="similarity">
    <text evidence="1">Belongs to the LptD family.</text>
</comment>
<proteinExistence type="inferred from homology"/>
<dbReference type="InterPro" id="IPR020889">
    <property type="entry name" value="LipoPS_assembly_LptD"/>
</dbReference>
<evidence type="ECO:0000313" key="3">
    <source>
        <dbReference type="EMBL" id="SLN73169.1"/>
    </source>
</evidence>